<feature type="transmembrane region" description="Helical" evidence="10">
    <location>
        <begin position="121"/>
        <end position="142"/>
    </location>
</feature>
<dbReference type="PANTHER" id="PTHR21137:SF35">
    <property type="entry name" value="ODORANT RECEPTOR 19A-RELATED"/>
    <property type="match status" value="1"/>
</dbReference>
<evidence type="ECO:0000256" key="6">
    <source>
        <dbReference type="ARBA" id="ARBA00022989"/>
    </source>
</evidence>
<dbReference type="GO" id="GO:0005549">
    <property type="term" value="F:odorant binding"/>
    <property type="evidence" value="ECO:0007669"/>
    <property type="project" value="InterPro"/>
</dbReference>
<keyword evidence="3 10" id="KW-0716">Sensory transduction</keyword>
<evidence type="ECO:0000256" key="8">
    <source>
        <dbReference type="ARBA" id="ARBA00023170"/>
    </source>
</evidence>
<dbReference type="Proteomes" id="UP000479987">
    <property type="component" value="Unassembled WGS sequence"/>
</dbReference>
<evidence type="ECO:0000256" key="5">
    <source>
        <dbReference type="ARBA" id="ARBA00022725"/>
    </source>
</evidence>
<keyword evidence="5 10" id="KW-0552">Olfaction</keyword>
<keyword evidence="2" id="KW-1003">Cell membrane</keyword>
<gene>
    <name evidence="11" type="primary">Or-267</name>
    <name evidence="11" type="synonym">Nful_v1.0-Or-267</name>
    <name evidence="11" type="ORF">NFUL_NFUL000071</name>
</gene>
<evidence type="ECO:0000313" key="11">
    <source>
        <dbReference type="EMBL" id="KAF3054582.1"/>
    </source>
</evidence>
<keyword evidence="9 10" id="KW-0807">Transducer</keyword>
<protein>
    <recommendedName>
        <fullName evidence="10">Odorant receptor</fullName>
    </recommendedName>
</protein>
<dbReference type="EMBL" id="SGBU01001867">
    <property type="protein sequence ID" value="KAF3054582.1"/>
    <property type="molecule type" value="Genomic_DNA"/>
</dbReference>
<name>A0A6G1LPU2_9HYME</name>
<evidence type="ECO:0000256" key="9">
    <source>
        <dbReference type="ARBA" id="ARBA00023224"/>
    </source>
</evidence>
<keyword evidence="12" id="KW-1185">Reference proteome</keyword>
<keyword evidence="7 10" id="KW-0472">Membrane</keyword>
<comment type="caution">
    <text evidence="10">Lacks conserved residue(s) required for the propagation of feature annotation.</text>
</comment>
<feature type="transmembrane region" description="Helical" evidence="10">
    <location>
        <begin position="264"/>
        <end position="287"/>
    </location>
</feature>
<organism evidence="11 12">
    <name type="scientific">Nylanderia fulva</name>
    <dbReference type="NCBI Taxonomy" id="613905"/>
    <lineage>
        <taxon>Eukaryota</taxon>
        <taxon>Metazoa</taxon>
        <taxon>Ecdysozoa</taxon>
        <taxon>Arthropoda</taxon>
        <taxon>Hexapoda</taxon>
        <taxon>Insecta</taxon>
        <taxon>Pterygota</taxon>
        <taxon>Neoptera</taxon>
        <taxon>Endopterygota</taxon>
        <taxon>Hymenoptera</taxon>
        <taxon>Apocrita</taxon>
        <taxon>Aculeata</taxon>
        <taxon>Formicoidea</taxon>
        <taxon>Formicidae</taxon>
        <taxon>Formicinae</taxon>
        <taxon>Nylanderia</taxon>
    </lineage>
</organism>
<evidence type="ECO:0000313" key="12">
    <source>
        <dbReference type="Proteomes" id="UP000479987"/>
    </source>
</evidence>
<keyword evidence="4 10" id="KW-0812">Transmembrane</keyword>
<dbReference type="GO" id="GO:0007165">
    <property type="term" value="P:signal transduction"/>
    <property type="evidence" value="ECO:0007669"/>
    <property type="project" value="UniProtKB-KW"/>
</dbReference>
<evidence type="ECO:0000256" key="7">
    <source>
        <dbReference type="ARBA" id="ARBA00023136"/>
    </source>
</evidence>
<feature type="transmembrane region" description="Helical" evidence="10">
    <location>
        <begin position="175"/>
        <end position="196"/>
    </location>
</feature>
<comment type="similarity">
    <text evidence="10">Belongs to the insect chemoreceptor superfamily. Heteromeric odorant receptor channel (TC 1.A.69) family.</text>
</comment>
<sequence>MKSVWNHYYSTTKRMLLWAGLWPYQRRRERLLRVTLLTMTGLSMIVPQIGKFIKCGKDVPCILATIPTHMFQLVVIVKLYTCQFYNSKIKYLTDQMYNDWKSVEIPEEYEIMKVYAIKARLFSFIYVLYYLVGAPLFVLVSLTPKILDFLLPLNESRPPILPYEAHYFVRDDMEYFYYIFFHALVGIVIVCVAILAHDCMIFTSIEHVCSIFAVAGFRFENLANHENIDTLNNNPDDIYKQKIALSVHVHWRALQFAELLENTFSITFVIQILIVTVAMSVTLLQVASQLNDAMETSRYLAYIGGQLIHLFCFSLQGQKLIDHSLEMHIIVHWYKIPIKSQKMLLHVMRKCLQPNFLSAGKIYIFSLKSFTTVLQSSMSYFTVLASFE</sequence>
<evidence type="ECO:0000256" key="3">
    <source>
        <dbReference type="ARBA" id="ARBA00022606"/>
    </source>
</evidence>
<evidence type="ECO:0000256" key="4">
    <source>
        <dbReference type="ARBA" id="ARBA00022692"/>
    </source>
</evidence>
<feature type="transmembrane region" description="Helical" evidence="10">
    <location>
        <begin position="62"/>
        <end position="81"/>
    </location>
</feature>
<accession>A0A6G1LPU2</accession>
<keyword evidence="8 10" id="KW-0675">Receptor</keyword>
<keyword evidence="6 10" id="KW-1133">Transmembrane helix</keyword>
<dbReference type="GO" id="GO:0005886">
    <property type="term" value="C:plasma membrane"/>
    <property type="evidence" value="ECO:0007669"/>
    <property type="project" value="UniProtKB-SubCell"/>
</dbReference>
<dbReference type="InterPro" id="IPR004117">
    <property type="entry name" value="7tm6_olfct_rcpt"/>
</dbReference>
<dbReference type="GO" id="GO:0004984">
    <property type="term" value="F:olfactory receptor activity"/>
    <property type="evidence" value="ECO:0007669"/>
    <property type="project" value="InterPro"/>
</dbReference>
<comment type="caution">
    <text evidence="11">The sequence shown here is derived from an EMBL/GenBank/DDBJ whole genome shotgun (WGS) entry which is preliminary data.</text>
</comment>
<comment type="subcellular location">
    <subcellularLocation>
        <location evidence="1 10">Cell membrane</location>
        <topology evidence="1 10">Multi-pass membrane protein</topology>
    </subcellularLocation>
</comment>
<feature type="transmembrane region" description="Helical" evidence="10">
    <location>
        <begin position="31"/>
        <end position="50"/>
    </location>
</feature>
<evidence type="ECO:0000256" key="10">
    <source>
        <dbReference type="RuleBase" id="RU351113"/>
    </source>
</evidence>
<dbReference type="PANTHER" id="PTHR21137">
    <property type="entry name" value="ODORANT RECEPTOR"/>
    <property type="match status" value="1"/>
</dbReference>
<evidence type="ECO:0000256" key="2">
    <source>
        <dbReference type="ARBA" id="ARBA00022475"/>
    </source>
</evidence>
<proteinExistence type="inferred from homology"/>
<reference evidence="11 12" key="1">
    <citation type="submission" date="2019-08" db="EMBL/GenBank/DDBJ databases">
        <title>High quality draft denovo assembly of Nylanderia fulva.</title>
        <authorList>
            <person name="Vargo E.L."/>
            <person name="Tarone A.M."/>
            <person name="Konganti K.R."/>
        </authorList>
    </citation>
    <scope>NUCLEOTIDE SEQUENCE [LARGE SCALE GENOMIC DNA]</scope>
    <source>
        <strain evidence="11">TAMU-Nful-2015</strain>
        <tissue evidence="11">Whole body</tissue>
    </source>
</reference>
<dbReference type="Pfam" id="PF02949">
    <property type="entry name" value="7tm_6"/>
    <property type="match status" value="1"/>
</dbReference>
<dbReference type="AlphaFoldDB" id="A0A6G1LPU2"/>
<evidence type="ECO:0000256" key="1">
    <source>
        <dbReference type="ARBA" id="ARBA00004651"/>
    </source>
</evidence>